<proteinExistence type="predicted"/>
<keyword evidence="2" id="KW-1185">Reference proteome</keyword>
<evidence type="ECO:0000313" key="2">
    <source>
        <dbReference type="Proteomes" id="UP000299102"/>
    </source>
</evidence>
<dbReference type="EMBL" id="BGZK01000024">
    <property type="protein sequence ID" value="GBP06934.1"/>
    <property type="molecule type" value="Genomic_DNA"/>
</dbReference>
<protein>
    <submittedName>
        <fullName evidence="1">Uncharacterized protein</fullName>
    </submittedName>
</protein>
<accession>A0A4C1SYC5</accession>
<name>A0A4C1SYC5_EUMVA</name>
<evidence type="ECO:0000313" key="1">
    <source>
        <dbReference type="EMBL" id="GBP06934.1"/>
    </source>
</evidence>
<dbReference type="AlphaFoldDB" id="A0A4C1SYC5"/>
<organism evidence="1 2">
    <name type="scientific">Eumeta variegata</name>
    <name type="common">Bagworm moth</name>
    <name type="synonym">Eumeta japonica</name>
    <dbReference type="NCBI Taxonomy" id="151549"/>
    <lineage>
        <taxon>Eukaryota</taxon>
        <taxon>Metazoa</taxon>
        <taxon>Ecdysozoa</taxon>
        <taxon>Arthropoda</taxon>
        <taxon>Hexapoda</taxon>
        <taxon>Insecta</taxon>
        <taxon>Pterygota</taxon>
        <taxon>Neoptera</taxon>
        <taxon>Endopterygota</taxon>
        <taxon>Lepidoptera</taxon>
        <taxon>Glossata</taxon>
        <taxon>Ditrysia</taxon>
        <taxon>Tineoidea</taxon>
        <taxon>Psychidae</taxon>
        <taxon>Oiketicinae</taxon>
        <taxon>Eumeta</taxon>
    </lineage>
</organism>
<reference evidence="1 2" key="1">
    <citation type="journal article" date="2019" name="Commun. Biol.">
        <title>The bagworm genome reveals a unique fibroin gene that provides high tensile strength.</title>
        <authorList>
            <person name="Kono N."/>
            <person name="Nakamura H."/>
            <person name="Ohtoshi R."/>
            <person name="Tomita M."/>
            <person name="Numata K."/>
            <person name="Arakawa K."/>
        </authorList>
    </citation>
    <scope>NUCLEOTIDE SEQUENCE [LARGE SCALE GENOMIC DNA]</scope>
</reference>
<comment type="caution">
    <text evidence="1">The sequence shown here is derived from an EMBL/GenBank/DDBJ whole genome shotgun (WGS) entry which is preliminary data.</text>
</comment>
<dbReference type="Proteomes" id="UP000299102">
    <property type="component" value="Unassembled WGS sequence"/>
</dbReference>
<sequence>MLTSPSSPFLSSVSLSDREIESECRIPSLFSIPPFHQGHLPLYDYCRYRCTDPLWRDGPSIFHMSSFFVAGAEAHEAYNTIGSITAIYMVLKSPESHPTEP</sequence>
<gene>
    <name evidence="1" type="ORF">EVAR_4379_1</name>
</gene>